<gene>
    <name evidence="1" type="ORF">ABG79_00056</name>
</gene>
<dbReference type="AlphaFoldDB" id="A0A0R3JWI4"/>
<evidence type="ECO:0000313" key="2">
    <source>
        <dbReference type="Proteomes" id="UP000052015"/>
    </source>
</evidence>
<accession>A0A0R3JWI4</accession>
<sequence length="53" mass="5804">MLSSDTPFGSGVMQRRDGKYFTGFEPLLGIHCAANDLNLNKDEIVTVEQAVNC</sequence>
<evidence type="ECO:0000313" key="1">
    <source>
        <dbReference type="EMBL" id="KRQ87891.1"/>
    </source>
</evidence>
<proteinExistence type="predicted"/>
<name>A0A0R3JWI4_CALMK</name>
<keyword evidence="2" id="KW-1185">Reference proteome</keyword>
<organism evidence="1 2">
    <name type="scientific">Caloramator mitchellensis</name>
    <dbReference type="NCBI Taxonomy" id="908809"/>
    <lineage>
        <taxon>Bacteria</taxon>
        <taxon>Bacillati</taxon>
        <taxon>Bacillota</taxon>
        <taxon>Clostridia</taxon>
        <taxon>Eubacteriales</taxon>
        <taxon>Clostridiaceae</taxon>
        <taxon>Caloramator</taxon>
    </lineage>
</organism>
<dbReference type="EMBL" id="LKHP01000001">
    <property type="protein sequence ID" value="KRQ87891.1"/>
    <property type="molecule type" value="Genomic_DNA"/>
</dbReference>
<protein>
    <submittedName>
        <fullName evidence="1">Uncharacterized protein</fullName>
    </submittedName>
</protein>
<reference evidence="1 2" key="1">
    <citation type="submission" date="2015-09" db="EMBL/GenBank/DDBJ databases">
        <title>Draft genome sequence of a Caloramator mitchellensis, a moderate thermophile from the Great Artesian Basin of Australia.</title>
        <authorList>
            <person name="Patel B.K."/>
        </authorList>
    </citation>
    <scope>NUCLEOTIDE SEQUENCE [LARGE SCALE GENOMIC DNA]</scope>
    <source>
        <strain evidence="1 2">VF08</strain>
    </source>
</reference>
<dbReference type="STRING" id="908809.ABG79_00056"/>
<dbReference type="Proteomes" id="UP000052015">
    <property type="component" value="Unassembled WGS sequence"/>
</dbReference>
<comment type="caution">
    <text evidence="1">The sequence shown here is derived from an EMBL/GenBank/DDBJ whole genome shotgun (WGS) entry which is preliminary data.</text>
</comment>